<evidence type="ECO:0000313" key="2">
    <source>
        <dbReference type="EMBL" id="JAS52252.1"/>
    </source>
</evidence>
<dbReference type="EMBL" id="GECZ01017517">
    <property type="protein sequence ID" value="JAS52252.1"/>
    <property type="molecule type" value="Transcribed_RNA"/>
</dbReference>
<proteinExistence type="predicted"/>
<feature type="compositionally biased region" description="Polar residues" evidence="1">
    <location>
        <begin position="1"/>
        <end position="24"/>
    </location>
</feature>
<gene>
    <name evidence="2" type="ORF">g.27143</name>
</gene>
<protein>
    <submittedName>
        <fullName evidence="2">Uncharacterized protein</fullName>
    </submittedName>
</protein>
<feature type="compositionally biased region" description="Polar residues" evidence="1">
    <location>
        <begin position="55"/>
        <end position="81"/>
    </location>
</feature>
<feature type="compositionally biased region" description="Polar residues" evidence="1">
    <location>
        <begin position="136"/>
        <end position="146"/>
    </location>
</feature>
<accession>A0A1B6FPX6</accession>
<organism evidence="2">
    <name type="scientific">Cuerna arida</name>
    <dbReference type="NCBI Taxonomy" id="1464854"/>
    <lineage>
        <taxon>Eukaryota</taxon>
        <taxon>Metazoa</taxon>
        <taxon>Ecdysozoa</taxon>
        <taxon>Arthropoda</taxon>
        <taxon>Hexapoda</taxon>
        <taxon>Insecta</taxon>
        <taxon>Pterygota</taxon>
        <taxon>Neoptera</taxon>
        <taxon>Paraneoptera</taxon>
        <taxon>Hemiptera</taxon>
        <taxon>Auchenorrhyncha</taxon>
        <taxon>Membracoidea</taxon>
        <taxon>Cicadellidae</taxon>
        <taxon>Cicadellinae</taxon>
        <taxon>Proconiini</taxon>
        <taxon>Cuerna</taxon>
    </lineage>
</organism>
<feature type="region of interest" description="Disordered" evidence="1">
    <location>
        <begin position="1"/>
        <end position="146"/>
    </location>
</feature>
<name>A0A1B6FPX6_9HEMI</name>
<feature type="non-terminal residue" evidence="2">
    <location>
        <position position="1"/>
    </location>
</feature>
<evidence type="ECO:0000256" key="1">
    <source>
        <dbReference type="SAM" id="MobiDB-lite"/>
    </source>
</evidence>
<feature type="compositionally biased region" description="Polar residues" evidence="1">
    <location>
        <begin position="93"/>
        <end position="125"/>
    </location>
</feature>
<sequence length="228" mass="25176">PDMSNVPSDQQPDTSSVQPEQPSTEHVMPDVPSDQQPGIGIAQPEQTRSEPDMSNVPSDQQPDTGSVQPEQPAESQLSTTPIMHVITEGGSGFVSSNSTLFSQSTESPSEGNQTNNTLPGQTSNDIIPDTPHSHQTESTTKMTSTPYFHSQSYHTTRVSSPNFPSTRAPPVKEFVTHKPIRPFIYHRPMHPINPSGTRIKVTTGVKRKNKGRVPQFFRPWYYMSTVTH</sequence>
<dbReference type="AlphaFoldDB" id="A0A1B6FPX6"/>
<reference evidence="2" key="1">
    <citation type="submission" date="2015-11" db="EMBL/GenBank/DDBJ databases">
        <title>De novo transcriptome assembly of four potential Pierce s Disease insect vectors from Arizona vineyards.</title>
        <authorList>
            <person name="Tassone E.E."/>
        </authorList>
    </citation>
    <scope>NUCLEOTIDE SEQUENCE</scope>
</reference>